<evidence type="ECO:0000313" key="1">
    <source>
        <dbReference type="EMBL" id="RRB14863.1"/>
    </source>
</evidence>
<reference evidence="1 2" key="1">
    <citation type="submission" date="2018-11" db="EMBL/GenBank/DDBJ databases">
        <authorList>
            <person name="Zhou Z."/>
            <person name="Wang G."/>
        </authorList>
    </citation>
    <scope>NUCLEOTIDE SEQUENCE [LARGE SCALE GENOMIC DNA]</scope>
    <source>
        <strain evidence="1 2">KCTC42998</strain>
    </source>
</reference>
<sequence>MKRLQFILLLLFSHLVGARQESVWITFRKEPIMARNATFSLLRVRDERSIKSQLGTIFSSPRGSLSVRSNDEITGVFDDLLRPGFRPDSSRVPVIIRIQELVFSEKAKTDFQADGSCRLELAFDVMRDGKPVQLTTYTARTIYTRSFGQTDRLELVARKALESAAQYLSNWIKINREKSPALVKGLKFVYIDHRIQQASGDTVFYDPLHPLTWDDFQAAPRLGSRNAASIFPTFSYEGHSRWVNGYIQIELTFKTFMVKSMSWVRPGNKDDYALRHEQKHFDIVKLIVERFKQRIVADTDMDLDDYNSRVQFLYLDAYRDMNRWQEQYDHETQHGINHAEQERWNHKIAQDLKNAEDLTAIMLSTRQ</sequence>
<dbReference type="InterPro" id="IPR010321">
    <property type="entry name" value="DUF922"/>
</dbReference>
<comment type="caution">
    <text evidence="1">The sequence shown here is derived from an EMBL/GenBank/DDBJ whole genome shotgun (WGS) entry which is preliminary data.</text>
</comment>
<accession>A0A3P1CNF8</accession>
<evidence type="ECO:0008006" key="3">
    <source>
        <dbReference type="Google" id="ProtNLM"/>
    </source>
</evidence>
<dbReference type="AlphaFoldDB" id="A0A3P1CNF8"/>
<dbReference type="RefSeq" id="WP_124906458.1">
    <property type="nucleotide sequence ID" value="NZ_RQJP01000002.1"/>
</dbReference>
<dbReference type="Pfam" id="PF06037">
    <property type="entry name" value="DUF922"/>
    <property type="match status" value="1"/>
</dbReference>
<dbReference type="EMBL" id="RQJP01000002">
    <property type="protein sequence ID" value="RRB14863.1"/>
    <property type="molecule type" value="Genomic_DNA"/>
</dbReference>
<protein>
    <recommendedName>
        <fullName evidence="3">DUF922 domain-containing protein</fullName>
    </recommendedName>
</protein>
<dbReference type="Proteomes" id="UP000274271">
    <property type="component" value="Unassembled WGS sequence"/>
</dbReference>
<keyword evidence="2" id="KW-1185">Reference proteome</keyword>
<organism evidence="1 2">
    <name type="scientific">Larkinella knui</name>
    <dbReference type="NCBI Taxonomy" id="2025310"/>
    <lineage>
        <taxon>Bacteria</taxon>
        <taxon>Pseudomonadati</taxon>
        <taxon>Bacteroidota</taxon>
        <taxon>Cytophagia</taxon>
        <taxon>Cytophagales</taxon>
        <taxon>Spirosomataceae</taxon>
        <taxon>Larkinella</taxon>
    </lineage>
</organism>
<gene>
    <name evidence="1" type="ORF">EHT87_09860</name>
</gene>
<evidence type="ECO:0000313" key="2">
    <source>
        <dbReference type="Proteomes" id="UP000274271"/>
    </source>
</evidence>
<name>A0A3P1CNF8_9BACT</name>
<proteinExistence type="predicted"/>
<dbReference type="OrthoDB" id="5431540at2"/>